<keyword evidence="1" id="KW-1133">Transmembrane helix</keyword>
<feature type="transmembrane region" description="Helical" evidence="1">
    <location>
        <begin position="162"/>
        <end position="180"/>
    </location>
</feature>
<feature type="transmembrane region" description="Helical" evidence="1">
    <location>
        <begin position="207"/>
        <end position="231"/>
    </location>
</feature>
<protein>
    <submittedName>
        <fullName evidence="2">Uncharacterized protein</fullName>
    </submittedName>
</protein>
<accession>A0A1M6ZNS5</accession>
<organism evidence="2 3">
    <name type="scientific">Anaerocolumna jejuensis DSM 15929</name>
    <dbReference type="NCBI Taxonomy" id="1121322"/>
    <lineage>
        <taxon>Bacteria</taxon>
        <taxon>Bacillati</taxon>
        <taxon>Bacillota</taxon>
        <taxon>Clostridia</taxon>
        <taxon>Lachnospirales</taxon>
        <taxon>Lachnospiraceae</taxon>
        <taxon>Anaerocolumna</taxon>
    </lineage>
</organism>
<sequence length="238" mass="27386">MVGETFSQDCLNYYNQIVESSLSFVLSKMPKKAQKWADEQVVYEGGAKYNKQKNYFSYSATLLPQLFIMGLSPFHPKVINQINWLINNSTDWKITGYDKSTACTFTYAMVLATLSCWVKRVGSDLSPILTRTINSNRRISELIFGLIPLENTPFQLIFKNRIWIFFISVTMLIVILSFGSEINEKINLLSNRIVRLWDQTPSDRHDIIINVVAGFVYAIIAGSGAWIFNFIKKRGRRR</sequence>
<dbReference type="EMBL" id="FRAC01000029">
    <property type="protein sequence ID" value="SHL31995.1"/>
    <property type="molecule type" value="Genomic_DNA"/>
</dbReference>
<evidence type="ECO:0000313" key="2">
    <source>
        <dbReference type="EMBL" id="SHL31995.1"/>
    </source>
</evidence>
<dbReference type="Proteomes" id="UP000184386">
    <property type="component" value="Unassembled WGS sequence"/>
</dbReference>
<proteinExistence type="predicted"/>
<gene>
    <name evidence="2" type="ORF">SAMN02745136_04642</name>
</gene>
<reference evidence="2 3" key="1">
    <citation type="submission" date="2016-11" db="EMBL/GenBank/DDBJ databases">
        <authorList>
            <person name="Jaros S."/>
            <person name="Januszkiewicz K."/>
            <person name="Wedrychowicz H."/>
        </authorList>
    </citation>
    <scope>NUCLEOTIDE SEQUENCE [LARGE SCALE GENOMIC DNA]</scope>
    <source>
        <strain evidence="2 3">DSM 15929</strain>
    </source>
</reference>
<name>A0A1M6ZNS5_9FIRM</name>
<dbReference type="RefSeq" id="WP_073279408.1">
    <property type="nucleotide sequence ID" value="NZ_FRAC01000029.1"/>
</dbReference>
<keyword evidence="3" id="KW-1185">Reference proteome</keyword>
<keyword evidence="1" id="KW-0472">Membrane</keyword>
<evidence type="ECO:0000313" key="3">
    <source>
        <dbReference type="Proteomes" id="UP000184386"/>
    </source>
</evidence>
<evidence type="ECO:0000256" key="1">
    <source>
        <dbReference type="SAM" id="Phobius"/>
    </source>
</evidence>
<dbReference type="STRING" id="1121322.SAMN02745136_04642"/>
<keyword evidence="1" id="KW-0812">Transmembrane</keyword>
<dbReference type="AlphaFoldDB" id="A0A1M6ZNS5"/>